<comment type="caution">
    <text evidence="2">The sequence shown here is derived from an EMBL/GenBank/DDBJ whole genome shotgun (WGS) entry which is preliminary data.</text>
</comment>
<feature type="signal peptide" evidence="1">
    <location>
        <begin position="1"/>
        <end position="31"/>
    </location>
</feature>
<dbReference type="InterPro" id="IPR024355">
    <property type="entry name" value="TraQ_bacteroidetes"/>
</dbReference>
<dbReference type="AlphaFoldDB" id="A0A4V1YHJ9"/>
<reference evidence="2 3" key="1">
    <citation type="journal article" date="2019" name="Nat. Med.">
        <title>A library of human gut bacterial isolates paired with longitudinal multiomics data enables mechanistic microbiome research.</title>
        <authorList>
            <person name="Poyet M."/>
            <person name="Groussin M."/>
            <person name="Gibbons S.M."/>
            <person name="Avila-Pacheco J."/>
            <person name="Jiang X."/>
            <person name="Kearney S.M."/>
            <person name="Perrotta A.R."/>
            <person name="Berdy B."/>
            <person name="Zhao S."/>
            <person name="Lieberman T.D."/>
            <person name="Swanson P.K."/>
            <person name="Smith M."/>
            <person name="Roesemann S."/>
            <person name="Alexander J.E."/>
            <person name="Rich S.A."/>
            <person name="Livny J."/>
            <person name="Vlamakis H."/>
            <person name="Clish C."/>
            <person name="Bullock K."/>
            <person name="Deik A."/>
            <person name="Scott J."/>
            <person name="Pierce K.A."/>
            <person name="Xavier R.J."/>
            <person name="Alm E.J."/>
        </authorList>
    </citation>
    <scope>NUCLEOTIDE SEQUENCE [LARGE SCALE GENOMIC DNA]</scope>
    <source>
        <strain evidence="2 3">BIOML-A6</strain>
    </source>
</reference>
<evidence type="ECO:0000256" key="1">
    <source>
        <dbReference type="SAM" id="SignalP"/>
    </source>
</evidence>
<dbReference type="RefSeq" id="WP_130081613.1">
    <property type="nucleotide sequence ID" value="NZ_RCXX01000014.1"/>
</dbReference>
<name>A0A4V1YHJ9_BACUN</name>
<keyword evidence="1" id="KW-0732">Signal</keyword>
<proteinExistence type="predicted"/>
<dbReference type="Gene3D" id="2.60.40.2410">
    <property type="entry name" value="Uncharacterised protein PF12988, DUF3872"/>
    <property type="match status" value="1"/>
</dbReference>
<evidence type="ECO:0000313" key="3">
    <source>
        <dbReference type="Proteomes" id="UP000431575"/>
    </source>
</evidence>
<gene>
    <name evidence="2" type="ORF">GAP41_16345</name>
</gene>
<protein>
    <submittedName>
        <fullName evidence="2">DUF3872 domain-containing protein</fullName>
    </submittedName>
</protein>
<accession>A0A4V1YHJ9</accession>
<sequence length="167" mass="19157">MNIPNNKNKRTSFFKALALCLFAAISFTSVSCDDDMDIQQSYPFTVETMPVPNKVTKGQTVEIRCELKKTGDFANTLYTIRYFQFEGEGSLKMDNGITFLPNDRYLLENEKFRLYYTAAGDEAHNFIVVVEDNFGNSFELEFELNNRNAEGESQTVMYAANFKPMPR</sequence>
<dbReference type="Pfam" id="PF12988">
    <property type="entry name" value="TraQ_transposon"/>
    <property type="match status" value="1"/>
</dbReference>
<dbReference type="InterPro" id="IPR038707">
    <property type="entry name" value="TraQ_sf"/>
</dbReference>
<dbReference type="PROSITE" id="PS51257">
    <property type="entry name" value="PROKAR_LIPOPROTEIN"/>
    <property type="match status" value="1"/>
</dbReference>
<evidence type="ECO:0000313" key="2">
    <source>
        <dbReference type="EMBL" id="KAB4239840.1"/>
    </source>
</evidence>
<dbReference type="Proteomes" id="UP000431575">
    <property type="component" value="Unassembled WGS sequence"/>
</dbReference>
<feature type="chain" id="PRO_5030104664" evidence="1">
    <location>
        <begin position="32"/>
        <end position="167"/>
    </location>
</feature>
<organism evidence="2 3">
    <name type="scientific">Bacteroides uniformis</name>
    <dbReference type="NCBI Taxonomy" id="820"/>
    <lineage>
        <taxon>Bacteria</taxon>
        <taxon>Pseudomonadati</taxon>
        <taxon>Bacteroidota</taxon>
        <taxon>Bacteroidia</taxon>
        <taxon>Bacteroidales</taxon>
        <taxon>Bacteroidaceae</taxon>
        <taxon>Bacteroides</taxon>
    </lineage>
</organism>
<dbReference type="EMBL" id="WCTM01000010">
    <property type="protein sequence ID" value="KAB4239840.1"/>
    <property type="molecule type" value="Genomic_DNA"/>
</dbReference>